<dbReference type="Pfam" id="PF22486">
    <property type="entry name" value="MATH_2"/>
    <property type="match status" value="2"/>
</dbReference>
<accession>A0A816KVX2</accession>
<feature type="non-terminal residue" evidence="2">
    <location>
        <position position="1"/>
    </location>
</feature>
<evidence type="ECO:0000259" key="1">
    <source>
        <dbReference type="PROSITE" id="PS50144"/>
    </source>
</evidence>
<name>A0A816KVX2_BRANA</name>
<dbReference type="Proteomes" id="UP001295469">
    <property type="component" value="Chromosome C02"/>
</dbReference>
<reference evidence="2" key="1">
    <citation type="submission" date="2021-01" db="EMBL/GenBank/DDBJ databases">
        <authorList>
            <consortium name="Genoscope - CEA"/>
            <person name="William W."/>
        </authorList>
    </citation>
    <scope>NUCLEOTIDE SEQUENCE</scope>
</reference>
<protein>
    <submittedName>
        <fullName evidence="2">(rape) hypothetical protein</fullName>
    </submittedName>
</protein>
<dbReference type="PROSITE" id="PS50144">
    <property type="entry name" value="MATH"/>
    <property type="match status" value="2"/>
</dbReference>
<dbReference type="EMBL" id="HG994366">
    <property type="protein sequence ID" value="CAF1920976.1"/>
    <property type="molecule type" value="Genomic_DNA"/>
</dbReference>
<dbReference type="SMART" id="SM00061">
    <property type="entry name" value="MATH"/>
    <property type="match status" value="1"/>
</dbReference>
<organism evidence="2">
    <name type="scientific">Brassica napus</name>
    <name type="common">Rape</name>
    <dbReference type="NCBI Taxonomy" id="3708"/>
    <lineage>
        <taxon>Eukaryota</taxon>
        <taxon>Viridiplantae</taxon>
        <taxon>Streptophyta</taxon>
        <taxon>Embryophyta</taxon>
        <taxon>Tracheophyta</taxon>
        <taxon>Spermatophyta</taxon>
        <taxon>Magnoliopsida</taxon>
        <taxon>eudicotyledons</taxon>
        <taxon>Gunneridae</taxon>
        <taxon>Pentapetalae</taxon>
        <taxon>rosids</taxon>
        <taxon>malvids</taxon>
        <taxon>Brassicales</taxon>
        <taxon>Brassicaceae</taxon>
        <taxon>Brassiceae</taxon>
        <taxon>Brassica</taxon>
    </lineage>
</organism>
<sequence>RRLVLHVGNAGYISLDLRIEEAESIPYGLEVNVDLKLFVHVPKLDKYLTVTDGAVRFNAEKKELGFEQLIDLASFENTNEGYIVQDTCSFGVEIFIVKPAKVQEKVTFVSNPPRNVFTWMIPHFSDMEDKFYYSDDFLVGDRYWKLGLNPKGGSALPIYLYAQGFRPDAVATNTWGAVNLRLKNQRSTNHREIYSAAWYPIRSDYGVGVNSIISLADLHYASKGYLVNDAIIFEAEMVKVTVTNIVSV</sequence>
<feature type="domain" description="MATH" evidence="1">
    <location>
        <begin position="1"/>
        <end position="94"/>
    </location>
</feature>
<dbReference type="InterPro" id="IPR008974">
    <property type="entry name" value="TRAF-like"/>
</dbReference>
<dbReference type="FunFam" id="2.60.210.10:FF:000013">
    <property type="entry name" value="TRAF-like family protein"/>
    <property type="match status" value="1"/>
</dbReference>
<evidence type="ECO:0000313" key="2">
    <source>
        <dbReference type="EMBL" id="CAF1920976.1"/>
    </source>
</evidence>
<dbReference type="InterPro" id="IPR002083">
    <property type="entry name" value="MATH/TRAF_dom"/>
</dbReference>
<dbReference type="Gene3D" id="2.60.210.10">
    <property type="entry name" value="Apoptosis, Tumor Necrosis Factor Receptor Associated Protein 2, Chain A"/>
    <property type="match status" value="2"/>
</dbReference>
<feature type="domain" description="MATH" evidence="1">
    <location>
        <begin position="114"/>
        <end position="237"/>
    </location>
</feature>
<dbReference type="CDD" id="cd00121">
    <property type="entry name" value="MATH"/>
    <property type="match status" value="1"/>
</dbReference>
<dbReference type="PANTHER" id="PTHR46162:SF65">
    <property type="entry name" value="F9D12.8 PROTEIN-RELATED"/>
    <property type="match status" value="1"/>
</dbReference>
<dbReference type="SUPFAM" id="SSF49599">
    <property type="entry name" value="TRAF domain-like"/>
    <property type="match status" value="2"/>
</dbReference>
<gene>
    <name evidence="2" type="ORF">DARMORV10_C02P58980.1</name>
</gene>
<dbReference type="PANTHER" id="PTHR46162">
    <property type="entry name" value="TRAF-LIKE FAMILY PROTEIN"/>
    <property type="match status" value="1"/>
</dbReference>
<proteinExistence type="predicted"/>
<dbReference type="AlphaFoldDB" id="A0A816KVX2"/>